<dbReference type="GeneID" id="27718123"/>
<dbReference type="GO" id="GO:0048244">
    <property type="term" value="F:phytanoyl-CoA dioxygenase activity"/>
    <property type="evidence" value="ECO:0007669"/>
    <property type="project" value="InterPro"/>
</dbReference>
<evidence type="ECO:0008006" key="4">
    <source>
        <dbReference type="Google" id="ProtNLM"/>
    </source>
</evidence>
<evidence type="ECO:0000313" key="3">
    <source>
        <dbReference type="Proteomes" id="UP000053411"/>
    </source>
</evidence>
<dbReference type="InterPro" id="IPR008775">
    <property type="entry name" value="Phytyl_CoA_dOase-like"/>
</dbReference>
<feature type="compositionally biased region" description="Polar residues" evidence="1">
    <location>
        <begin position="1"/>
        <end position="11"/>
    </location>
</feature>
<dbReference type="VEuPathDB" id="FungiDB:Z520_12377"/>
<evidence type="ECO:0000256" key="1">
    <source>
        <dbReference type="SAM" id="MobiDB-lite"/>
    </source>
</evidence>
<dbReference type="InterPro" id="IPR047128">
    <property type="entry name" value="PhyH"/>
</dbReference>
<protein>
    <recommendedName>
        <fullName evidence="4">Phytanoyl-CoA dioxygenase</fullName>
    </recommendedName>
</protein>
<dbReference type="AlphaFoldDB" id="A0A0D2JN78"/>
<dbReference type="OrthoDB" id="187894at2759"/>
<dbReference type="Proteomes" id="UP000053411">
    <property type="component" value="Unassembled WGS sequence"/>
</dbReference>
<dbReference type="PANTHER" id="PTHR21308:SF8">
    <property type="entry name" value="PHYTANOYL-COA DIOXYGENASE FAMILY PROTEIN (AFU_ORTHOLOGUE AFUA_2G09620)"/>
    <property type="match status" value="1"/>
</dbReference>
<dbReference type="RefSeq" id="XP_016626037.1">
    <property type="nucleotide sequence ID" value="XM_016782863.1"/>
</dbReference>
<feature type="region of interest" description="Disordered" evidence="1">
    <location>
        <begin position="1"/>
        <end position="48"/>
    </location>
</feature>
<organism evidence="2 3">
    <name type="scientific">Fonsecaea multimorphosa CBS 102226</name>
    <dbReference type="NCBI Taxonomy" id="1442371"/>
    <lineage>
        <taxon>Eukaryota</taxon>
        <taxon>Fungi</taxon>
        <taxon>Dikarya</taxon>
        <taxon>Ascomycota</taxon>
        <taxon>Pezizomycotina</taxon>
        <taxon>Eurotiomycetes</taxon>
        <taxon>Chaetothyriomycetidae</taxon>
        <taxon>Chaetothyriales</taxon>
        <taxon>Herpotrichiellaceae</taxon>
        <taxon>Fonsecaea</taxon>
    </lineage>
</organism>
<dbReference type="EMBL" id="KN848117">
    <property type="protein sequence ID" value="KIX91914.1"/>
    <property type="molecule type" value="Genomic_DNA"/>
</dbReference>
<dbReference type="SUPFAM" id="SSF51197">
    <property type="entry name" value="Clavaminate synthase-like"/>
    <property type="match status" value="1"/>
</dbReference>
<feature type="compositionally biased region" description="Gly residues" evidence="1">
    <location>
        <begin position="18"/>
        <end position="30"/>
    </location>
</feature>
<feature type="compositionally biased region" description="Low complexity" evidence="1">
    <location>
        <begin position="31"/>
        <end position="40"/>
    </location>
</feature>
<keyword evidence="3" id="KW-1185">Reference proteome</keyword>
<dbReference type="PANTHER" id="PTHR21308">
    <property type="entry name" value="PHYTANOYL-COA ALPHA-HYDROXYLASE"/>
    <property type="match status" value="1"/>
</dbReference>
<accession>A0A0D2JN78</accession>
<reference evidence="2 3" key="1">
    <citation type="submission" date="2015-01" db="EMBL/GenBank/DDBJ databases">
        <title>The Genome Sequence of Fonsecaea multimorphosa CBS 102226.</title>
        <authorList>
            <consortium name="The Broad Institute Genomics Platform"/>
            <person name="Cuomo C."/>
            <person name="de Hoog S."/>
            <person name="Gorbushina A."/>
            <person name="Stielow B."/>
            <person name="Teixiera M."/>
            <person name="Abouelleil A."/>
            <person name="Chapman S.B."/>
            <person name="Priest M."/>
            <person name="Young S.K."/>
            <person name="Wortman J."/>
            <person name="Nusbaum C."/>
            <person name="Birren B."/>
        </authorList>
    </citation>
    <scope>NUCLEOTIDE SEQUENCE [LARGE SCALE GENOMIC DNA]</scope>
    <source>
        <strain evidence="2 3">CBS 102226</strain>
    </source>
</reference>
<proteinExistence type="predicted"/>
<dbReference type="GO" id="GO:0001561">
    <property type="term" value="P:fatty acid alpha-oxidation"/>
    <property type="evidence" value="ECO:0007669"/>
    <property type="project" value="InterPro"/>
</dbReference>
<evidence type="ECO:0000313" key="2">
    <source>
        <dbReference type="EMBL" id="KIX91914.1"/>
    </source>
</evidence>
<name>A0A0D2JN78_9EURO</name>
<sequence length="464" mass="49597">MDSNSTTSSACLANGHSAGAGAGGSNGVGNGPSSSSSSHAQTQVPKRLYSVSAPPPSLAAFRALCTQSTSRETYPHASAVVSNIPIYDLPEYPDLPAAADGGFVMDELQDEWHHILLSGPGVVVLRNFSPDRELLERVNAVFADIIAGEAARGGAGQGQGQGGDHFAARGSNARIWNSFQKHAERDPVSFARYYANPYLAAMCAAWLGPGYQITAQVNVVRPGGKPQVPHRDYHLGFQSAESCALYPAATQVATQFLTLQGAIAHSDMPRASGPTRLLPFSQQFAPGYMAYRLAEFQAFFAQNWVTVDLAMGDALFFNPALFHAAGENTTRHIHRSANLLQVSSAFGRTMETVDTLAVIASCWDEVTRLYVDDGAGAAAGGDKTQLQTGTRVDAILNAIGNGYPFPTNLDRRPPAPGGMAPENEVDVLRKALLEGWDVERVVRAITAIRRDSMAQIRRPKEQSK</sequence>
<dbReference type="STRING" id="1442371.A0A0D2JN78"/>
<gene>
    <name evidence="2" type="ORF">Z520_12377</name>
</gene>
<dbReference type="Pfam" id="PF05721">
    <property type="entry name" value="PhyH"/>
    <property type="match status" value="1"/>
</dbReference>
<dbReference type="Gene3D" id="2.60.120.620">
    <property type="entry name" value="q2cbj1_9rhob like domain"/>
    <property type="match status" value="1"/>
</dbReference>